<keyword evidence="12" id="KW-1185">Reference proteome</keyword>
<evidence type="ECO:0000256" key="9">
    <source>
        <dbReference type="SAM" id="MobiDB-lite"/>
    </source>
</evidence>
<evidence type="ECO:0000256" key="5">
    <source>
        <dbReference type="ARBA" id="ARBA00023163"/>
    </source>
</evidence>
<dbReference type="InterPro" id="IPR001356">
    <property type="entry name" value="HD"/>
</dbReference>
<dbReference type="GO" id="GO:0003677">
    <property type="term" value="F:DNA binding"/>
    <property type="evidence" value="ECO:0007669"/>
    <property type="project" value="UniProtKB-UniRule"/>
</dbReference>
<organism evidence="11 12">
    <name type="scientific">Jimgerdemannia flammicorona</name>
    <dbReference type="NCBI Taxonomy" id="994334"/>
    <lineage>
        <taxon>Eukaryota</taxon>
        <taxon>Fungi</taxon>
        <taxon>Fungi incertae sedis</taxon>
        <taxon>Mucoromycota</taxon>
        <taxon>Mucoromycotina</taxon>
        <taxon>Endogonomycetes</taxon>
        <taxon>Endogonales</taxon>
        <taxon>Endogonaceae</taxon>
        <taxon>Jimgerdemannia</taxon>
    </lineage>
</organism>
<dbReference type="SMART" id="SM00389">
    <property type="entry name" value="HOX"/>
    <property type="match status" value="1"/>
</dbReference>
<proteinExistence type="inferred from homology"/>
<gene>
    <name evidence="11" type="ORF">BC936DRAFT_139982</name>
</gene>
<dbReference type="OrthoDB" id="10056939at2759"/>
<dbReference type="GO" id="GO:0006355">
    <property type="term" value="P:regulation of DNA-templated transcription"/>
    <property type="evidence" value="ECO:0007669"/>
    <property type="project" value="InterPro"/>
</dbReference>
<feature type="DNA-binding region" description="Homeobox" evidence="8">
    <location>
        <begin position="130"/>
        <end position="192"/>
    </location>
</feature>
<feature type="region of interest" description="Disordered" evidence="9">
    <location>
        <begin position="234"/>
        <end position="272"/>
    </location>
</feature>
<evidence type="ECO:0000256" key="4">
    <source>
        <dbReference type="ARBA" id="ARBA00023155"/>
    </source>
</evidence>
<keyword evidence="3 8" id="KW-0238">DNA-binding</keyword>
<accession>A0A433DHD7</accession>
<dbReference type="GO" id="GO:0005634">
    <property type="term" value="C:nucleus"/>
    <property type="evidence" value="ECO:0007669"/>
    <property type="project" value="UniProtKB-SubCell"/>
</dbReference>
<feature type="compositionally biased region" description="Basic residues" evidence="9">
    <location>
        <begin position="256"/>
        <end position="266"/>
    </location>
</feature>
<evidence type="ECO:0000256" key="8">
    <source>
        <dbReference type="PROSITE-ProRule" id="PRU00108"/>
    </source>
</evidence>
<evidence type="ECO:0000259" key="10">
    <source>
        <dbReference type="PROSITE" id="PS50071"/>
    </source>
</evidence>
<feature type="domain" description="Homeobox" evidence="10">
    <location>
        <begin position="128"/>
        <end position="191"/>
    </location>
</feature>
<name>A0A433DHD7_9FUNG</name>
<dbReference type="CDD" id="cd00086">
    <property type="entry name" value="homeodomain"/>
    <property type="match status" value="1"/>
</dbReference>
<evidence type="ECO:0000256" key="2">
    <source>
        <dbReference type="ARBA" id="ARBA00023015"/>
    </source>
</evidence>
<dbReference type="Pfam" id="PF05920">
    <property type="entry name" value="Homeobox_KN"/>
    <property type="match status" value="1"/>
</dbReference>
<dbReference type="FunFam" id="1.10.10.60:FF:000059">
    <property type="entry name" value="TGFB-induced factor homeobox 1"/>
    <property type="match status" value="1"/>
</dbReference>
<feature type="region of interest" description="Disordered" evidence="9">
    <location>
        <begin position="84"/>
        <end position="129"/>
    </location>
</feature>
<comment type="similarity">
    <text evidence="7">Belongs to the TALE/TGIF homeobox family.</text>
</comment>
<dbReference type="SUPFAM" id="SSF46689">
    <property type="entry name" value="Homeodomain-like"/>
    <property type="match status" value="1"/>
</dbReference>
<evidence type="ECO:0000313" key="12">
    <source>
        <dbReference type="Proteomes" id="UP000268093"/>
    </source>
</evidence>
<evidence type="ECO:0000256" key="3">
    <source>
        <dbReference type="ARBA" id="ARBA00023125"/>
    </source>
</evidence>
<evidence type="ECO:0000256" key="6">
    <source>
        <dbReference type="ARBA" id="ARBA00023242"/>
    </source>
</evidence>
<dbReference type="PANTHER" id="PTHR11850">
    <property type="entry name" value="HOMEOBOX PROTEIN TRANSCRIPTION FACTORS"/>
    <property type="match status" value="1"/>
</dbReference>
<evidence type="ECO:0000313" key="11">
    <source>
        <dbReference type="EMBL" id="RUP50206.1"/>
    </source>
</evidence>
<keyword evidence="5" id="KW-0804">Transcription</keyword>
<dbReference type="InterPro" id="IPR050224">
    <property type="entry name" value="TALE_homeobox"/>
</dbReference>
<comment type="caution">
    <text evidence="11">The sequence shown here is derived from an EMBL/GenBank/DDBJ whole genome shotgun (WGS) entry which is preliminary data.</text>
</comment>
<protein>
    <submittedName>
        <fullName evidence="11">Homeobox KN domain-containing protein</fullName>
    </submittedName>
</protein>
<keyword evidence="6 8" id="KW-0539">Nucleus</keyword>
<dbReference type="PROSITE" id="PS50071">
    <property type="entry name" value="HOMEOBOX_2"/>
    <property type="match status" value="1"/>
</dbReference>
<evidence type="ECO:0000256" key="1">
    <source>
        <dbReference type="ARBA" id="ARBA00004123"/>
    </source>
</evidence>
<keyword evidence="4 8" id="KW-0371">Homeobox</keyword>
<evidence type="ECO:0000256" key="7">
    <source>
        <dbReference type="ARBA" id="ARBA00038021"/>
    </source>
</evidence>
<dbReference type="InterPro" id="IPR009057">
    <property type="entry name" value="Homeodomain-like_sf"/>
</dbReference>
<dbReference type="AlphaFoldDB" id="A0A433DHD7"/>
<dbReference type="Gene3D" id="1.10.10.60">
    <property type="entry name" value="Homeodomain-like"/>
    <property type="match status" value="1"/>
</dbReference>
<sequence length="272" mass="31637">MHMNTADSKLRTFSPIILYHDHEYIKEESGERVHHRVDLGDPHYNHYIQQTKQRVHHMLENNGKMWSELMHYTREIEYRTSHYHGQLSPSSSLSSRRSSLSPPLMHRDASIPPYNAPPTPPEHGSDTKVVKRRRGNLPKTVTIVLRDWLVQHKKHPYPTEDEKQGLAKQTKLTMNQISNWFINARRRILQPMLNSEHARSRAELDIYPYEATDNSGKSSYSCFISFVQTFNDSNSDHSTQKSLKRPASKTALAAKPARRPYAKRQRTAMEIS</sequence>
<keyword evidence="2" id="KW-0805">Transcription regulation</keyword>
<feature type="compositionally biased region" description="Low complexity" evidence="9">
    <location>
        <begin position="87"/>
        <end position="104"/>
    </location>
</feature>
<dbReference type="EMBL" id="RBNI01001621">
    <property type="protein sequence ID" value="RUP50206.1"/>
    <property type="molecule type" value="Genomic_DNA"/>
</dbReference>
<dbReference type="Proteomes" id="UP000268093">
    <property type="component" value="Unassembled WGS sequence"/>
</dbReference>
<comment type="subcellular location">
    <subcellularLocation>
        <location evidence="1 8">Nucleus</location>
    </subcellularLocation>
</comment>
<reference evidence="11 12" key="1">
    <citation type="journal article" date="2018" name="New Phytol.">
        <title>Phylogenomics of Endogonaceae and evolution of mycorrhizas within Mucoromycota.</title>
        <authorList>
            <person name="Chang Y."/>
            <person name="Desiro A."/>
            <person name="Na H."/>
            <person name="Sandor L."/>
            <person name="Lipzen A."/>
            <person name="Clum A."/>
            <person name="Barry K."/>
            <person name="Grigoriev I.V."/>
            <person name="Martin F.M."/>
            <person name="Stajich J.E."/>
            <person name="Smith M.E."/>
            <person name="Bonito G."/>
            <person name="Spatafora J.W."/>
        </authorList>
    </citation>
    <scope>NUCLEOTIDE SEQUENCE [LARGE SCALE GENOMIC DNA]</scope>
    <source>
        <strain evidence="11 12">GMNB39</strain>
    </source>
</reference>
<dbReference type="InterPro" id="IPR008422">
    <property type="entry name" value="KN_HD"/>
</dbReference>